<feature type="transmembrane region" description="Helical" evidence="1">
    <location>
        <begin position="274"/>
        <end position="292"/>
    </location>
</feature>
<feature type="transmembrane region" description="Helical" evidence="1">
    <location>
        <begin position="226"/>
        <end position="246"/>
    </location>
</feature>
<feature type="transmembrane region" description="Helical" evidence="1">
    <location>
        <begin position="152"/>
        <end position="168"/>
    </location>
</feature>
<keyword evidence="1" id="KW-0812">Transmembrane</keyword>
<feature type="transmembrane region" description="Helical" evidence="1">
    <location>
        <begin position="441"/>
        <end position="459"/>
    </location>
</feature>
<evidence type="ECO:0000313" key="3">
    <source>
        <dbReference type="Proteomes" id="UP000298482"/>
    </source>
</evidence>
<keyword evidence="1" id="KW-0472">Membrane</keyword>
<gene>
    <name evidence="2" type="ORF">E2556_02060</name>
</gene>
<feature type="transmembrane region" description="Helical" evidence="1">
    <location>
        <begin position="418"/>
        <end position="435"/>
    </location>
</feature>
<reference evidence="2 3" key="1">
    <citation type="submission" date="2019-04" db="EMBL/GenBank/DDBJ databases">
        <title>Genomic characterization of Staphylococcus petrasii strains.</title>
        <authorList>
            <person name="Vrbovska V."/>
            <person name="Kovarovic V."/>
            <person name="Maslanova I."/>
            <person name="Indrakova A."/>
            <person name="Petras P."/>
            <person name="Sedo O."/>
            <person name="Svec P."/>
            <person name="Fisarova L."/>
            <person name="Sedlacek I."/>
            <person name="Doskar J."/>
            <person name="Pantucek R."/>
        </authorList>
    </citation>
    <scope>NUCLEOTIDE SEQUENCE [LARGE SCALE GENOMIC DNA]</scope>
    <source>
        <strain evidence="2 3">CCM 8421</strain>
    </source>
</reference>
<feature type="transmembrane region" description="Helical" evidence="1">
    <location>
        <begin position="40"/>
        <end position="59"/>
    </location>
</feature>
<dbReference type="Proteomes" id="UP000298482">
    <property type="component" value="Unassembled WGS sequence"/>
</dbReference>
<feature type="transmembrane region" description="Helical" evidence="1">
    <location>
        <begin position="7"/>
        <end position="28"/>
    </location>
</feature>
<keyword evidence="1" id="KW-1133">Transmembrane helix</keyword>
<dbReference type="RefSeq" id="WP_103328633.1">
    <property type="nucleotide sequence ID" value="NZ_PPRD01000014.1"/>
</dbReference>
<feature type="transmembrane region" description="Helical" evidence="1">
    <location>
        <begin position="387"/>
        <end position="409"/>
    </location>
</feature>
<accession>A0ABY2KGH1</accession>
<feature type="transmembrane region" description="Helical" evidence="1">
    <location>
        <begin position="252"/>
        <end position="267"/>
    </location>
</feature>
<name>A0ABY2KGH1_9STAP</name>
<evidence type="ECO:0000313" key="2">
    <source>
        <dbReference type="EMBL" id="TGA80426.1"/>
    </source>
</evidence>
<feature type="transmembrane region" description="Helical" evidence="1">
    <location>
        <begin position="66"/>
        <end position="88"/>
    </location>
</feature>
<sequence>MFKSKILSLILTSLITIISVVIGVYLFLIRDSLEIGYQNLYILPISYALLYVIFLRIVIKKYGMSLFLGVYITVSFFRYVILSLLVVKSQWFLGRSAFPLDFQLFNKAIFLMAYELLAYNIAILIFHRIFFNKNKFPKRNKIGNEIQFSNSNVIYIIFIIFTVFLVALRPDSLNFFSFFTVNSSYTSIEEVDSLTSIVIIFLNISRLLIYFMLVKWIYKTFNSTQTLLSFSLISIVTIINALIFFGTNRSDFIFNFIINLIVLVYLYKKLGISLNVFLILLLPIVVSGMTQYRESVTVTRGANRLVDITDNIQVYLGGVYNVAMSLDIASPSHNPLMLLADIFRSAIGPNLILKNLNVISSVKLFNYRIYQNDHISQIIPMIGQANLYLGFIFAPILGIAFIALAVFLLREIIRVRRFELIYVFTLFSGRLGFVMGQNGNILLNDLTFFLPLFLLIFYINNKVVIHK</sequence>
<comment type="caution">
    <text evidence="2">The sequence shown here is derived from an EMBL/GenBank/DDBJ whole genome shotgun (WGS) entry which is preliminary data.</text>
</comment>
<evidence type="ECO:0000256" key="1">
    <source>
        <dbReference type="SAM" id="Phobius"/>
    </source>
</evidence>
<feature type="transmembrane region" description="Helical" evidence="1">
    <location>
        <begin position="194"/>
        <end position="214"/>
    </location>
</feature>
<dbReference type="EMBL" id="SRJF01000002">
    <property type="protein sequence ID" value="TGA80426.1"/>
    <property type="molecule type" value="Genomic_DNA"/>
</dbReference>
<keyword evidence="3" id="KW-1185">Reference proteome</keyword>
<organism evidence="2 3">
    <name type="scientific">Staphylococcus croceilyticus</name>
    <dbReference type="NCBI Taxonomy" id="319942"/>
    <lineage>
        <taxon>Bacteria</taxon>
        <taxon>Bacillati</taxon>
        <taxon>Bacillota</taxon>
        <taxon>Bacilli</taxon>
        <taxon>Bacillales</taxon>
        <taxon>Staphylococcaceae</taxon>
        <taxon>Staphylococcus</taxon>
    </lineage>
</organism>
<protein>
    <submittedName>
        <fullName evidence="2">Oligosaccharide repeat unit polymerase</fullName>
    </submittedName>
</protein>
<feature type="transmembrane region" description="Helical" evidence="1">
    <location>
        <begin position="108"/>
        <end position="131"/>
    </location>
</feature>
<proteinExistence type="predicted"/>